<dbReference type="Gene3D" id="3.50.70.10">
    <property type="match status" value="1"/>
</dbReference>
<evidence type="ECO:0008006" key="4">
    <source>
        <dbReference type="Google" id="ProtNLM"/>
    </source>
</evidence>
<name>A0A7S3ZXM3_9STRA</name>
<protein>
    <recommendedName>
        <fullName evidence="4">Chalcone isomerase domain-containing protein</fullName>
    </recommendedName>
</protein>
<reference evidence="1" key="1">
    <citation type="submission" date="2021-01" db="EMBL/GenBank/DDBJ databases">
        <authorList>
            <person name="Corre E."/>
            <person name="Pelletier E."/>
            <person name="Niang G."/>
            <person name="Scheremetjew M."/>
            <person name="Finn R."/>
            <person name="Kale V."/>
            <person name="Holt S."/>
            <person name="Cochrane G."/>
            <person name="Meng A."/>
            <person name="Brown T."/>
            <person name="Cohen L."/>
        </authorList>
    </citation>
    <scope>NUCLEOTIDE SEQUENCE</scope>
    <source>
        <strain evidence="1">CCMP1756</strain>
    </source>
</reference>
<dbReference type="InterPro" id="IPR016088">
    <property type="entry name" value="Chalcone_isomerase_3-sand"/>
</dbReference>
<evidence type="ECO:0000313" key="1">
    <source>
        <dbReference type="EMBL" id="CAE0697278.1"/>
    </source>
</evidence>
<dbReference type="PANTHER" id="PTHR47698:SF2">
    <property type="entry name" value="FATTY-ACID-BINDING PROTEIN 3, CHLOROPLASTIC"/>
    <property type="match status" value="1"/>
</dbReference>
<evidence type="ECO:0000313" key="3">
    <source>
        <dbReference type="Proteomes" id="UP000789595"/>
    </source>
</evidence>
<sequence>MYRHAFRVLAQRAPVATAAAATALVVAPPSRCDWWSSKTPSAPAPAAVAAPPVVEPKTGVEFPAEQGGLKLAGCGVRVKYGFIKVYAVGVYVSPRVALDKRAASPLAALRTARRDGAVVELRLTMARDVPKKTFVDALAEQITPRAGAPQSDTFAAAITGGLRDPTPEGSTTTIRLDPDGTILCANQPVSRVHSYSAAARPRRLNRGAQDPHRHAVELASRRVAPRQFDVRTGTISVLDDTGLVTAHVVVPAVCDAFLDIYLGADGISPTTLEAVKAGLEKF</sequence>
<dbReference type="PANTHER" id="PTHR47698">
    <property type="entry name" value="FATTY-ACID-BINDING PROTEIN 3, CHLOROPLASTIC"/>
    <property type="match status" value="1"/>
</dbReference>
<proteinExistence type="predicted"/>
<dbReference type="EMBL" id="HBIW01014761">
    <property type="protein sequence ID" value="CAE0697278.1"/>
    <property type="molecule type" value="Transcribed_RNA"/>
</dbReference>
<evidence type="ECO:0000313" key="2">
    <source>
        <dbReference type="EMBL" id="CAH0367134.1"/>
    </source>
</evidence>
<dbReference type="OrthoDB" id="18193at2759"/>
<organism evidence="1">
    <name type="scientific">Pelagomonas calceolata</name>
    <dbReference type="NCBI Taxonomy" id="35677"/>
    <lineage>
        <taxon>Eukaryota</taxon>
        <taxon>Sar</taxon>
        <taxon>Stramenopiles</taxon>
        <taxon>Ochrophyta</taxon>
        <taxon>Pelagophyceae</taxon>
        <taxon>Pelagomonadales</taxon>
        <taxon>Pelagomonadaceae</taxon>
        <taxon>Pelagomonas</taxon>
    </lineage>
</organism>
<gene>
    <name evidence="1" type="ORF">PCAL00307_LOCUS12714</name>
    <name evidence="2" type="ORF">PECAL_2P01420</name>
</gene>
<dbReference type="SUPFAM" id="SSF54626">
    <property type="entry name" value="Chalcone isomerase"/>
    <property type="match status" value="1"/>
</dbReference>
<keyword evidence="3" id="KW-1185">Reference proteome</keyword>
<dbReference type="EMBL" id="CAKKNE010000002">
    <property type="protein sequence ID" value="CAH0367134.1"/>
    <property type="molecule type" value="Genomic_DNA"/>
</dbReference>
<reference evidence="2" key="2">
    <citation type="submission" date="2021-11" db="EMBL/GenBank/DDBJ databases">
        <authorList>
            <consortium name="Genoscope - CEA"/>
            <person name="William W."/>
        </authorList>
    </citation>
    <scope>NUCLEOTIDE SEQUENCE</scope>
</reference>
<dbReference type="GO" id="GO:0016872">
    <property type="term" value="F:intramolecular lyase activity"/>
    <property type="evidence" value="ECO:0007669"/>
    <property type="project" value="InterPro"/>
</dbReference>
<accession>A0A7S3ZXM3</accession>
<dbReference type="AlphaFoldDB" id="A0A7S3ZXM3"/>
<dbReference type="InterPro" id="IPR036298">
    <property type="entry name" value="Chalcone_isomerase_sf"/>
</dbReference>
<dbReference type="Proteomes" id="UP000789595">
    <property type="component" value="Unassembled WGS sequence"/>
</dbReference>